<evidence type="ECO:0000256" key="1">
    <source>
        <dbReference type="SAM" id="MobiDB-lite"/>
    </source>
</evidence>
<proteinExistence type="predicted"/>
<evidence type="ECO:0000313" key="3">
    <source>
        <dbReference type="Proteomes" id="UP001221757"/>
    </source>
</evidence>
<comment type="caution">
    <text evidence="2">The sequence shown here is derived from an EMBL/GenBank/DDBJ whole genome shotgun (WGS) entry which is preliminary data.</text>
</comment>
<reference evidence="2" key="1">
    <citation type="submission" date="2023-03" db="EMBL/GenBank/DDBJ databases">
        <title>Massive genome expansion in bonnet fungi (Mycena s.s.) driven by repeated elements and novel gene families across ecological guilds.</title>
        <authorList>
            <consortium name="Lawrence Berkeley National Laboratory"/>
            <person name="Harder C.B."/>
            <person name="Miyauchi S."/>
            <person name="Viragh M."/>
            <person name="Kuo A."/>
            <person name="Thoen E."/>
            <person name="Andreopoulos B."/>
            <person name="Lu D."/>
            <person name="Skrede I."/>
            <person name="Drula E."/>
            <person name="Henrissat B."/>
            <person name="Morin E."/>
            <person name="Kohler A."/>
            <person name="Barry K."/>
            <person name="LaButti K."/>
            <person name="Morin E."/>
            <person name="Salamov A."/>
            <person name="Lipzen A."/>
            <person name="Mereny Z."/>
            <person name="Hegedus B."/>
            <person name="Baldrian P."/>
            <person name="Stursova M."/>
            <person name="Weitz H."/>
            <person name="Taylor A."/>
            <person name="Grigoriev I.V."/>
            <person name="Nagy L.G."/>
            <person name="Martin F."/>
            <person name="Kauserud H."/>
        </authorList>
    </citation>
    <scope>NUCLEOTIDE SEQUENCE</scope>
    <source>
        <strain evidence="2">CBHHK067</strain>
    </source>
</reference>
<feature type="region of interest" description="Disordered" evidence="1">
    <location>
        <begin position="225"/>
        <end position="252"/>
    </location>
</feature>
<evidence type="ECO:0000313" key="2">
    <source>
        <dbReference type="EMBL" id="KAJ7624145.1"/>
    </source>
</evidence>
<dbReference type="AlphaFoldDB" id="A0AAD7BKR8"/>
<organism evidence="2 3">
    <name type="scientific">Mycena rosella</name>
    <name type="common">Pink bonnet</name>
    <name type="synonym">Agaricus rosellus</name>
    <dbReference type="NCBI Taxonomy" id="1033263"/>
    <lineage>
        <taxon>Eukaryota</taxon>
        <taxon>Fungi</taxon>
        <taxon>Dikarya</taxon>
        <taxon>Basidiomycota</taxon>
        <taxon>Agaricomycotina</taxon>
        <taxon>Agaricomycetes</taxon>
        <taxon>Agaricomycetidae</taxon>
        <taxon>Agaricales</taxon>
        <taxon>Marasmiineae</taxon>
        <taxon>Mycenaceae</taxon>
        <taxon>Mycena</taxon>
    </lineage>
</organism>
<sequence length="252" mass="28245">MGMEREGREDFFARQKKSELAIRRKPAYSLSVSESVIFSTEITIIFLLEKLNDAIVFCHPGRLFSRSQVAERVHQRNHIGTETAVAIELKRQLSELLRLVKYSKAGRVYDTIHICEYSSRQSKNPKRRVFAVSMTCNLISPTSTILPALMARARGNHTKPDSRQGGRGIQPARLLVRAPGRRLAVLGTANERNAARQPEQTSTFGGRDADGQFVLLHSIERGASCDVRPNKKMGRKSVSKVSDRKTQTQTAL</sequence>
<accession>A0AAD7BKR8</accession>
<name>A0AAD7BKR8_MYCRO</name>
<keyword evidence="3" id="KW-1185">Reference proteome</keyword>
<protein>
    <submittedName>
        <fullName evidence="2">Uncharacterized protein</fullName>
    </submittedName>
</protein>
<dbReference type="Proteomes" id="UP001221757">
    <property type="component" value="Unassembled WGS sequence"/>
</dbReference>
<dbReference type="EMBL" id="JARKIE010000621">
    <property type="protein sequence ID" value="KAJ7624145.1"/>
    <property type="molecule type" value="Genomic_DNA"/>
</dbReference>
<gene>
    <name evidence="2" type="ORF">B0H17DRAFT_1151370</name>
</gene>